<dbReference type="AlphaFoldDB" id="A0A0M3AKV2"/>
<comment type="caution">
    <text evidence="1">The sequence shown here is derived from an EMBL/GenBank/DDBJ whole genome shotgun (WGS) entry which is preliminary data.</text>
</comment>
<proteinExistence type="predicted"/>
<dbReference type="EMBL" id="LBIC01000009">
    <property type="protein sequence ID" value="KKW90588.1"/>
    <property type="molecule type" value="Genomic_DNA"/>
</dbReference>
<dbReference type="RefSeq" id="WP_046765089.1">
    <property type="nucleotide sequence ID" value="NZ_LBIC01000009.1"/>
</dbReference>
<dbReference type="STRING" id="56193.YP76_18535"/>
<sequence length="117" mass="12958">MIQRLPDFAENHSAALCAEAGVVCNPSKQDELGWDFFIQYPSRRDPLKPADSQPAGDEALVQVKSTRAEPFVARMKLSNALRAAQARQPFFVVLVVAGGGTQAVYAKHFWRAKIERT</sequence>
<evidence type="ECO:0008006" key="3">
    <source>
        <dbReference type="Google" id="ProtNLM"/>
    </source>
</evidence>
<organism evidence="1 2">
    <name type="scientific">Sphingobium chungbukense</name>
    <dbReference type="NCBI Taxonomy" id="56193"/>
    <lineage>
        <taxon>Bacteria</taxon>
        <taxon>Pseudomonadati</taxon>
        <taxon>Pseudomonadota</taxon>
        <taxon>Alphaproteobacteria</taxon>
        <taxon>Sphingomonadales</taxon>
        <taxon>Sphingomonadaceae</taxon>
        <taxon>Sphingobium</taxon>
    </lineage>
</organism>
<name>A0A0M3AKV2_9SPHN</name>
<evidence type="ECO:0000313" key="1">
    <source>
        <dbReference type="EMBL" id="KKW90588.1"/>
    </source>
</evidence>
<accession>A0A0M3AKV2</accession>
<dbReference type="PATRIC" id="fig|56193.3.peg.3887"/>
<evidence type="ECO:0000313" key="2">
    <source>
        <dbReference type="Proteomes" id="UP000033874"/>
    </source>
</evidence>
<reference evidence="1 2" key="1">
    <citation type="submission" date="2015-04" db="EMBL/GenBank/DDBJ databases">
        <title>Genome sequence of aromatic hydrocarbons-degrading Sphingobium chungbukense DJ77.</title>
        <authorList>
            <person name="Kim Y.-C."/>
            <person name="Chae J.-C."/>
        </authorList>
    </citation>
    <scope>NUCLEOTIDE SEQUENCE [LARGE SCALE GENOMIC DNA]</scope>
    <source>
        <strain evidence="1 2">DJ77</strain>
    </source>
</reference>
<gene>
    <name evidence="1" type="ORF">YP76_18535</name>
</gene>
<protein>
    <recommendedName>
        <fullName evidence="3">Protein NO VEIN C-terminal domain-containing protein</fullName>
    </recommendedName>
</protein>
<dbReference type="Proteomes" id="UP000033874">
    <property type="component" value="Unassembled WGS sequence"/>
</dbReference>
<keyword evidence="2" id="KW-1185">Reference proteome</keyword>